<accession>A0A7X1Z9T6</accession>
<dbReference type="EMBL" id="WITJ01000006">
    <property type="protein sequence ID" value="MQW39347.1"/>
    <property type="molecule type" value="Genomic_DNA"/>
</dbReference>
<sequence>MKFKFKGLSPFEEDVTPNFMGEAEMPTVVREFETMENAIEYVAKNRGFMVTDDKKLAFVVRNIQQIN</sequence>
<dbReference type="RefSeq" id="WP_153496025.1">
    <property type="nucleotide sequence ID" value="NZ_CAXYUY010000025.1"/>
</dbReference>
<dbReference type="OrthoDB" id="2242734at2"/>
<reference evidence="1 2" key="1">
    <citation type="submission" date="2019-10" db="EMBL/GenBank/DDBJ databases">
        <authorList>
            <person name="Dong K."/>
        </authorList>
    </citation>
    <scope>NUCLEOTIDE SEQUENCE [LARGE SCALE GENOMIC DNA]</scope>
    <source>
        <strain evidence="1 2">DSM 28960</strain>
    </source>
</reference>
<gene>
    <name evidence="1" type="ORF">GHI93_05260</name>
</gene>
<dbReference type="AlphaFoldDB" id="A0A7X1Z9T6"/>
<protein>
    <submittedName>
        <fullName evidence="1">Uncharacterized protein</fullName>
    </submittedName>
</protein>
<keyword evidence="2" id="KW-1185">Reference proteome</keyword>
<dbReference type="Proteomes" id="UP000439550">
    <property type="component" value="Unassembled WGS sequence"/>
</dbReference>
<name>A0A7X1Z9T6_9LACT</name>
<proteinExistence type="predicted"/>
<organism evidence="1 2">
    <name type="scientific">Lactococcus hircilactis</name>
    <dbReference type="NCBI Taxonomy" id="1494462"/>
    <lineage>
        <taxon>Bacteria</taxon>
        <taxon>Bacillati</taxon>
        <taxon>Bacillota</taxon>
        <taxon>Bacilli</taxon>
        <taxon>Lactobacillales</taxon>
        <taxon>Streptococcaceae</taxon>
        <taxon>Lactococcus</taxon>
    </lineage>
</organism>
<evidence type="ECO:0000313" key="1">
    <source>
        <dbReference type="EMBL" id="MQW39347.1"/>
    </source>
</evidence>
<comment type="caution">
    <text evidence="1">The sequence shown here is derived from an EMBL/GenBank/DDBJ whole genome shotgun (WGS) entry which is preliminary data.</text>
</comment>
<evidence type="ECO:0000313" key="2">
    <source>
        <dbReference type="Proteomes" id="UP000439550"/>
    </source>
</evidence>